<protein>
    <submittedName>
        <fullName evidence="1">Uncharacterized protein</fullName>
    </submittedName>
</protein>
<dbReference type="EMBL" id="LR796480">
    <property type="protein sequence ID" value="CAB4147181.1"/>
    <property type="molecule type" value="Genomic_DNA"/>
</dbReference>
<evidence type="ECO:0000313" key="1">
    <source>
        <dbReference type="EMBL" id="CAB4147181.1"/>
    </source>
</evidence>
<accession>A0A6J5MMI5</accession>
<sequence>MGSIKGIRFELALIDDFNKDYQRLNDVFDKAETSVVGYNDLATKITSDFSAAGSVLLSANKRFEEILKASKELGIDLSPQVKNQGEALKLYAKDIDFYVNKLKANKISLRNG</sequence>
<name>A0A6J5MMI5_9CAUD</name>
<proteinExistence type="predicted"/>
<reference evidence="1" key="1">
    <citation type="submission" date="2020-04" db="EMBL/GenBank/DDBJ databases">
        <authorList>
            <person name="Chiriac C."/>
            <person name="Salcher M."/>
            <person name="Ghai R."/>
            <person name="Kavagutti S V."/>
        </authorList>
    </citation>
    <scope>NUCLEOTIDE SEQUENCE</scope>
</reference>
<gene>
    <name evidence="1" type="ORF">UFOVP516_16</name>
</gene>
<organism evidence="1">
    <name type="scientific">uncultured Caudovirales phage</name>
    <dbReference type="NCBI Taxonomy" id="2100421"/>
    <lineage>
        <taxon>Viruses</taxon>
        <taxon>Duplodnaviria</taxon>
        <taxon>Heunggongvirae</taxon>
        <taxon>Uroviricota</taxon>
        <taxon>Caudoviricetes</taxon>
        <taxon>Peduoviridae</taxon>
        <taxon>Maltschvirus</taxon>
        <taxon>Maltschvirus maltsch</taxon>
    </lineage>
</organism>